<proteinExistence type="inferred from homology"/>
<evidence type="ECO:0000313" key="8">
    <source>
        <dbReference type="Proteomes" id="UP001213623"/>
    </source>
</evidence>
<keyword evidence="2" id="KW-0378">Hydrolase</keyword>
<keyword evidence="8" id="KW-1185">Reference proteome</keyword>
<dbReference type="GO" id="GO:0016787">
    <property type="term" value="F:hydrolase activity"/>
    <property type="evidence" value="ECO:0007669"/>
    <property type="project" value="UniProtKB-KW"/>
</dbReference>
<accession>A0AAF0ETR4</accession>
<evidence type="ECO:0000313" key="7">
    <source>
        <dbReference type="EMBL" id="WFD28247.1"/>
    </source>
</evidence>
<comment type="similarity">
    <text evidence="1">Belongs to the 'GDXG' lipolytic enzyme family.</text>
</comment>
<evidence type="ECO:0000256" key="3">
    <source>
        <dbReference type="ARBA" id="ARBA00047591"/>
    </source>
</evidence>
<organism evidence="7 8">
    <name type="scientific">Malassezia nana</name>
    <dbReference type="NCBI Taxonomy" id="180528"/>
    <lineage>
        <taxon>Eukaryota</taxon>
        <taxon>Fungi</taxon>
        <taxon>Dikarya</taxon>
        <taxon>Basidiomycota</taxon>
        <taxon>Ustilaginomycotina</taxon>
        <taxon>Malasseziomycetes</taxon>
        <taxon>Malasseziales</taxon>
        <taxon>Malasseziaceae</taxon>
        <taxon>Malassezia</taxon>
    </lineage>
</organism>
<dbReference type="Proteomes" id="UP001213623">
    <property type="component" value="Chromosome 6"/>
</dbReference>
<dbReference type="InterPro" id="IPR013094">
    <property type="entry name" value="AB_hydrolase_3"/>
</dbReference>
<name>A0AAF0ETR4_9BASI</name>
<feature type="domain" description="Alpha/beta hydrolase fold-3" evidence="6">
    <location>
        <begin position="99"/>
        <end position="261"/>
    </location>
</feature>
<dbReference type="SUPFAM" id="SSF53474">
    <property type="entry name" value="alpha/beta-Hydrolases"/>
    <property type="match status" value="1"/>
</dbReference>
<reference evidence="7" key="1">
    <citation type="submission" date="2023-03" db="EMBL/GenBank/DDBJ databases">
        <title>Mating type loci evolution in Malassezia.</title>
        <authorList>
            <person name="Coelho M.A."/>
        </authorList>
    </citation>
    <scope>NUCLEOTIDE SEQUENCE</scope>
    <source>
        <strain evidence="7">CBS 9557</strain>
    </source>
</reference>
<comment type="catalytic activity">
    <reaction evidence="4">
        <text>a monoacylglycerol + H2O = glycerol + a fatty acid + H(+)</text>
        <dbReference type="Rhea" id="RHEA:15245"/>
        <dbReference type="ChEBI" id="CHEBI:15377"/>
        <dbReference type="ChEBI" id="CHEBI:15378"/>
        <dbReference type="ChEBI" id="CHEBI:17408"/>
        <dbReference type="ChEBI" id="CHEBI:17754"/>
        <dbReference type="ChEBI" id="CHEBI:28868"/>
    </reaction>
</comment>
<protein>
    <recommendedName>
        <fullName evidence="6">Alpha/beta hydrolase fold-3 domain-containing protein</fullName>
    </recommendedName>
</protein>
<dbReference type="InterPro" id="IPR033140">
    <property type="entry name" value="Lipase_GDXG_put_SER_AS"/>
</dbReference>
<dbReference type="PANTHER" id="PTHR48081">
    <property type="entry name" value="AB HYDROLASE SUPERFAMILY PROTEIN C4A8.06C"/>
    <property type="match status" value="1"/>
</dbReference>
<evidence type="ECO:0000256" key="1">
    <source>
        <dbReference type="ARBA" id="ARBA00010515"/>
    </source>
</evidence>
<evidence type="ECO:0000256" key="5">
    <source>
        <dbReference type="PROSITE-ProRule" id="PRU10038"/>
    </source>
</evidence>
<dbReference type="InterPro" id="IPR050300">
    <property type="entry name" value="GDXG_lipolytic_enzyme"/>
</dbReference>
<sequence length="442" mass="50076">MVLVGLWHDVGRQRPWTHRTYGLFHLYVLCFMRMLMQYAPFLPPRVAVATESIEPLVQWRLGRKAAPLFRKYRPTPSFRAVWIGDPHAPAEPPDTRTIVLYVHGGGFALGSVALYAELLLRTLSHMSQIDPSRTAECVALEYDLVPQARFPTPLLQLLHCYAYLIEEEHIPASRIVVAGDSAGGNLAMGLLLCLAGQATADVDERDWHALPMPAKAVLISPWLDLRPHRAKAVEAVRTRVPPTLDILTPECLVQFAQLYTHRLTRPRRMSGPCTRWLTWLQHRRRWRLAAWLAERLARPLFTHRYPIVPLQDTLSDAVPRISDLFDASLLAAEPVCAADRLLHTHPLVSPTLGRWDAVHLEQGLFVTWGEREWMAPDLAAWVARLPRVDTFVEPGTTGVHVWPFLHALLASSERERERGLQILAHALCVPALARHHRSNGDR</sequence>
<feature type="active site" evidence="5">
    <location>
        <position position="181"/>
    </location>
</feature>
<evidence type="ECO:0000259" key="6">
    <source>
        <dbReference type="Pfam" id="PF07859"/>
    </source>
</evidence>
<dbReference type="PROSITE" id="PS01174">
    <property type="entry name" value="LIPASE_GDXG_SER"/>
    <property type="match status" value="1"/>
</dbReference>
<evidence type="ECO:0000256" key="4">
    <source>
        <dbReference type="ARBA" id="ARBA00048461"/>
    </source>
</evidence>
<dbReference type="AlphaFoldDB" id="A0AAF0ETR4"/>
<dbReference type="InterPro" id="IPR029058">
    <property type="entry name" value="AB_hydrolase_fold"/>
</dbReference>
<dbReference type="PANTHER" id="PTHR48081:SF8">
    <property type="entry name" value="ALPHA_BETA HYDROLASE FOLD-3 DOMAIN-CONTAINING PROTEIN-RELATED"/>
    <property type="match status" value="1"/>
</dbReference>
<dbReference type="EMBL" id="CP119897">
    <property type="protein sequence ID" value="WFD28247.1"/>
    <property type="molecule type" value="Genomic_DNA"/>
</dbReference>
<dbReference type="Pfam" id="PF07859">
    <property type="entry name" value="Abhydrolase_3"/>
    <property type="match status" value="1"/>
</dbReference>
<gene>
    <name evidence="7" type="ORF">MNAN1_003254</name>
</gene>
<evidence type="ECO:0000256" key="2">
    <source>
        <dbReference type="ARBA" id="ARBA00022801"/>
    </source>
</evidence>
<dbReference type="Gene3D" id="3.40.50.1820">
    <property type="entry name" value="alpha/beta hydrolase"/>
    <property type="match status" value="1"/>
</dbReference>
<comment type="catalytic activity">
    <reaction evidence="3">
        <text>a diacylglycerol + H2O = a monoacylglycerol + a fatty acid + H(+)</text>
        <dbReference type="Rhea" id="RHEA:32731"/>
        <dbReference type="ChEBI" id="CHEBI:15377"/>
        <dbReference type="ChEBI" id="CHEBI:15378"/>
        <dbReference type="ChEBI" id="CHEBI:17408"/>
        <dbReference type="ChEBI" id="CHEBI:18035"/>
        <dbReference type="ChEBI" id="CHEBI:28868"/>
    </reaction>
</comment>